<dbReference type="Proteomes" id="UP000663828">
    <property type="component" value="Unassembled WGS sequence"/>
</dbReference>
<dbReference type="Gene3D" id="2.130.10.130">
    <property type="entry name" value="Integrin alpha, N-terminal"/>
    <property type="match status" value="2"/>
</dbReference>
<dbReference type="OrthoDB" id="10031857at2759"/>
<evidence type="ECO:0000313" key="5">
    <source>
        <dbReference type="Proteomes" id="UP000663828"/>
    </source>
</evidence>
<dbReference type="AlphaFoldDB" id="A0A815IWE6"/>
<feature type="transmembrane region" description="Helical" evidence="2">
    <location>
        <begin position="465"/>
        <end position="489"/>
    </location>
</feature>
<reference evidence="4" key="1">
    <citation type="submission" date="2021-02" db="EMBL/GenBank/DDBJ databases">
        <authorList>
            <person name="Nowell W R."/>
        </authorList>
    </citation>
    <scope>NUCLEOTIDE SEQUENCE</scope>
</reference>
<evidence type="ECO:0000256" key="2">
    <source>
        <dbReference type="SAM" id="Phobius"/>
    </source>
</evidence>
<dbReference type="Pfam" id="PF13517">
    <property type="entry name" value="FG-GAP_3"/>
    <property type="match status" value="1"/>
</dbReference>
<dbReference type="Proteomes" id="UP000663852">
    <property type="component" value="Unassembled WGS sequence"/>
</dbReference>
<sequence>MMMIKLIKLLCTKLIELNIFKSRDIGGNIDRITAKRYGQCATRLYLALFLSGLIILVFYTVIHPHTVIKNFNKPLFSDYNHIREIYGDELKCSCSKIASKYNQFVEIKSVLHPICGKEFVSEKWRMDLVSGLHPNLAAYGDRDYRRFLSAHLQYLQGLCQLSQKSVDNTINEYVTSLLVTVQLLSETDFQNQLNASIEHSRLNAPLLFSRCLFFIQNNFRANAFLSIYGTDFKFPIESQSYTGYLYAEPVIYDNGCSCEMSSNCTTQATFIETDSSKIISVLGMKMGCTPTESFLASTLECFYNQSCLDFIQQYTNYSNSLTPLSTTILSRFSQNTTITELIRHLFIEKWSTKINYSSYYEQCSPSLCSYISVENFDIIYSITVILSIQGGLTIVLKWLCPKLVQTGSKIYHFRKKRITSIHPKDSLAISSQVSTNRIIQNTTSVVTERPINLASQNNLIPHNRLFFKIVFVIIVLCMLGGIVMFSIYYTRQDLTTEVTMTDNLNTTIGTIISTSIGTSTESICQPKFDYIFINASCYYFDDVDAAIAVDVNADDKFDVIFYCPPEQTLNILLGKGNNGTFEKPNIYPFDNNALVSQILSGDVNNDSQIDLILVYRISSDDQSYFGILLGNGNGTFQIESMQSIATTGTPKKTLFVDLNNDKLLDIISANTGDNLQIIYGNDSETFLSPLTLHIGYDGGSEGLVIGDFNNDSYMDIAVLHERDLHIHVFFASVNRSVWLHKWFFTTIRTYDGTIVSGDFDSDNGTDIVFLTMYYEYFSKLYRYKNGTFHTDEHTFSTMEDQKSINLAVVGDLNSDSYLDITIIGKYSHLIYSLLGTRSEKFEIHQILDVDEYQHRTWIDIIDINHDGCPDIITLTRFADLYHQMLEIFFNTCVCYTR</sequence>
<keyword evidence="2" id="KW-0812">Transmembrane</keyword>
<keyword evidence="5" id="KW-1185">Reference proteome</keyword>
<organism evidence="4 6">
    <name type="scientific">Adineta ricciae</name>
    <name type="common">Rotifer</name>
    <dbReference type="NCBI Taxonomy" id="249248"/>
    <lineage>
        <taxon>Eukaryota</taxon>
        <taxon>Metazoa</taxon>
        <taxon>Spiralia</taxon>
        <taxon>Gnathifera</taxon>
        <taxon>Rotifera</taxon>
        <taxon>Eurotatoria</taxon>
        <taxon>Bdelloidea</taxon>
        <taxon>Adinetida</taxon>
        <taxon>Adinetidae</taxon>
        <taxon>Adineta</taxon>
    </lineage>
</organism>
<feature type="transmembrane region" description="Helical" evidence="2">
    <location>
        <begin position="44"/>
        <end position="62"/>
    </location>
</feature>
<dbReference type="SUPFAM" id="SSF69318">
    <property type="entry name" value="Integrin alpha N-terminal domain"/>
    <property type="match status" value="1"/>
</dbReference>
<name>A0A815IWE6_ADIRI</name>
<feature type="transmembrane region" description="Helical" evidence="2">
    <location>
        <begin position="378"/>
        <end position="400"/>
    </location>
</feature>
<evidence type="ECO:0000313" key="3">
    <source>
        <dbReference type="EMBL" id="CAF1203262.1"/>
    </source>
</evidence>
<gene>
    <name evidence="4" type="ORF">EDS130_LOCUS34556</name>
    <name evidence="3" type="ORF">XAT740_LOCUS23796</name>
</gene>
<protein>
    <submittedName>
        <fullName evidence="4">Uncharacterized protein</fullName>
    </submittedName>
</protein>
<keyword evidence="1" id="KW-0732">Signal</keyword>
<dbReference type="InterPro" id="IPR028994">
    <property type="entry name" value="Integrin_alpha_N"/>
</dbReference>
<dbReference type="EMBL" id="CAJNOR010001814">
    <property type="protein sequence ID" value="CAF1203262.1"/>
    <property type="molecule type" value="Genomic_DNA"/>
</dbReference>
<proteinExistence type="predicted"/>
<accession>A0A815IWE6</accession>
<dbReference type="EMBL" id="CAJNOJ010000291">
    <property type="protein sequence ID" value="CAF1374274.1"/>
    <property type="molecule type" value="Genomic_DNA"/>
</dbReference>
<evidence type="ECO:0000256" key="1">
    <source>
        <dbReference type="ARBA" id="ARBA00022729"/>
    </source>
</evidence>
<dbReference type="InterPro" id="IPR013517">
    <property type="entry name" value="FG-GAP"/>
</dbReference>
<evidence type="ECO:0000313" key="4">
    <source>
        <dbReference type="EMBL" id="CAF1374274.1"/>
    </source>
</evidence>
<dbReference type="PANTHER" id="PTHR44103:SF1">
    <property type="entry name" value="PROPROTEIN CONVERTASE P"/>
    <property type="match status" value="1"/>
</dbReference>
<keyword evidence="2" id="KW-0472">Membrane</keyword>
<keyword evidence="2" id="KW-1133">Transmembrane helix</keyword>
<dbReference type="PANTHER" id="PTHR44103">
    <property type="entry name" value="PROPROTEIN CONVERTASE P"/>
    <property type="match status" value="1"/>
</dbReference>
<evidence type="ECO:0000313" key="6">
    <source>
        <dbReference type="Proteomes" id="UP000663852"/>
    </source>
</evidence>
<comment type="caution">
    <text evidence="4">The sequence shown here is derived from an EMBL/GenBank/DDBJ whole genome shotgun (WGS) entry which is preliminary data.</text>
</comment>